<dbReference type="GO" id="GO:0005085">
    <property type="term" value="F:guanyl-nucleotide exchange factor activity"/>
    <property type="evidence" value="ECO:0007669"/>
    <property type="project" value="InterPro"/>
</dbReference>
<dbReference type="Pfam" id="PF00621">
    <property type="entry name" value="RhoGEF"/>
    <property type="match status" value="1"/>
</dbReference>
<proteinExistence type="predicted"/>
<dbReference type="GO" id="GO:0032955">
    <property type="term" value="P:regulation of division septum assembly"/>
    <property type="evidence" value="ECO:0007669"/>
    <property type="project" value="TreeGrafter"/>
</dbReference>
<dbReference type="InterPro" id="IPR021895">
    <property type="entry name" value="Bud3_N"/>
</dbReference>
<feature type="compositionally biased region" description="Basic and acidic residues" evidence="1">
    <location>
        <begin position="802"/>
        <end position="812"/>
    </location>
</feature>
<evidence type="ECO:0000313" key="4">
    <source>
        <dbReference type="Proteomes" id="UP000016933"/>
    </source>
</evidence>
<dbReference type="STRING" id="675120.N1PI07"/>
<name>N1PI07_DOTSN</name>
<dbReference type="InterPro" id="IPR035899">
    <property type="entry name" value="DBL_dom_sf"/>
</dbReference>
<feature type="domain" description="DH" evidence="2">
    <location>
        <begin position="240"/>
        <end position="448"/>
    </location>
</feature>
<evidence type="ECO:0000256" key="1">
    <source>
        <dbReference type="SAM" id="MobiDB-lite"/>
    </source>
</evidence>
<feature type="compositionally biased region" description="Polar residues" evidence="1">
    <location>
        <begin position="849"/>
        <end position="863"/>
    </location>
</feature>
<reference evidence="4" key="1">
    <citation type="journal article" date="2012" name="PLoS Genet.">
        <title>The genomes of the fungal plant pathogens Cladosporium fulvum and Dothistroma septosporum reveal adaptation to different hosts and lifestyles but also signatures of common ancestry.</title>
        <authorList>
            <person name="de Wit P.J.G.M."/>
            <person name="van der Burgt A."/>
            <person name="Oekmen B."/>
            <person name="Stergiopoulos I."/>
            <person name="Abd-Elsalam K.A."/>
            <person name="Aerts A.L."/>
            <person name="Bahkali A.H."/>
            <person name="Beenen H.G."/>
            <person name="Chettri P."/>
            <person name="Cox M.P."/>
            <person name="Datema E."/>
            <person name="de Vries R.P."/>
            <person name="Dhillon B."/>
            <person name="Ganley A.R."/>
            <person name="Griffiths S.A."/>
            <person name="Guo Y."/>
            <person name="Hamelin R.C."/>
            <person name="Henrissat B."/>
            <person name="Kabir M.S."/>
            <person name="Jashni M.K."/>
            <person name="Kema G."/>
            <person name="Klaubauf S."/>
            <person name="Lapidus A."/>
            <person name="Levasseur A."/>
            <person name="Lindquist E."/>
            <person name="Mehrabi R."/>
            <person name="Ohm R.A."/>
            <person name="Owen T.J."/>
            <person name="Salamov A."/>
            <person name="Schwelm A."/>
            <person name="Schijlen E."/>
            <person name="Sun H."/>
            <person name="van den Burg H.A."/>
            <person name="van Ham R.C.H.J."/>
            <person name="Zhang S."/>
            <person name="Goodwin S.B."/>
            <person name="Grigoriev I.V."/>
            <person name="Collemare J."/>
            <person name="Bradshaw R.E."/>
        </authorList>
    </citation>
    <scope>NUCLEOTIDE SEQUENCE [LARGE SCALE GENOMIC DNA]</scope>
    <source>
        <strain evidence="4">NZE10 / CBS 128990</strain>
    </source>
</reference>
<dbReference type="AlphaFoldDB" id="N1PI07"/>
<dbReference type="SMART" id="SM00325">
    <property type="entry name" value="RhoGEF"/>
    <property type="match status" value="1"/>
</dbReference>
<dbReference type="Pfam" id="PF25351">
    <property type="entry name" value="PH_BUD3_C"/>
    <property type="match status" value="1"/>
</dbReference>
<sequence length="886" mass="96987">MATVVPGPPALSGELALFHTTDPLLGNSPVLVFHGPATTIGATSSRIQVHVLTPAGLGSYSRLSVSPNSPFYSAVSNLPREEQGDEVCRGLAFGLKKYFSELPEAVRIAWCAQVKTPSPGALFGDDHIAILATRMARIENVDDVIENVSDAFCEQRLSWLDVDVVLPPGAIKDQPERSDSAGPGDLEDDELLKQKFGRYSDLIASFGDVAFLPTSRVKRAPSKANAIGRSLTFAKHQKEVARKELSELLNTEENYVSRLGELQGLSETVGADLKATHQQRLSEVFAPTIGQILEVNAKFLTALRNAVEATETAVEEDIDDSHDVEVAASHQTPEPASDLQGIAQVALCLCEWFPKFADCYKEYLSAHAQASQVLRAILRSGDSLASELQDVGEQKVISLLIEPVQRLPRYNLYIDGITKHLPAKHPALKLMLRARDIITEICAENEGSETAAVVERLRSRTVGWPADINITGRLVTGADYVELMPPYAVKGCDGPRGVLLLFTDGIIVLEKSGNSRTNARALLTELESGSLPTRSVESLPDTAGDLQFIRRLQLDAVQCTEGHDGHTLQLLTFFELAMGALASREPILDTCQIVRLEASYESRVSRFIEEVLKARVESRFSEAERESLRWELRATDPASDSLGLFGAVFDDSNDIHLNARLGQATVRIVIDTERHDNKPQAGQGCLRTVVNLSPGRDALWRLAIDSIDGTIGHEHIDTLDLVPAIRRKLATLVNNRLSIDKSAMTACLLSRNLEILRSLQMQVAPKDGDDIKFLLSPREQVYRPKSPKKLLSSFLSSVGPGDESRNLLRKDSRDLPALSAQSSFSYAPTMMPQKPPSRESRPSSRDQAVATSFSSPSSDYNTPQLKRLEDTLSAYILALQARKGNI</sequence>
<evidence type="ECO:0000313" key="3">
    <source>
        <dbReference type="EMBL" id="EME40956.1"/>
    </source>
</evidence>
<dbReference type="Proteomes" id="UP000016933">
    <property type="component" value="Unassembled WGS sequence"/>
</dbReference>
<dbReference type="PANTHER" id="PTHR22834:SF21">
    <property type="entry name" value="GUANYL NUCLEOTIDE EXCHANGE FACTOR, PUTATIVE (AFU_ORTHOLOGUE AFUA_5G11890)-RELATED"/>
    <property type="match status" value="1"/>
</dbReference>
<organism evidence="3 4">
    <name type="scientific">Dothistroma septosporum (strain NZE10 / CBS 128990)</name>
    <name type="common">Red band needle blight fungus</name>
    <name type="synonym">Mycosphaerella pini</name>
    <dbReference type="NCBI Taxonomy" id="675120"/>
    <lineage>
        <taxon>Eukaryota</taxon>
        <taxon>Fungi</taxon>
        <taxon>Dikarya</taxon>
        <taxon>Ascomycota</taxon>
        <taxon>Pezizomycotina</taxon>
        <taxon>Dothideomycetes</taxon>
        <taxon>Dothideomycetidae</taxon>
        <taxon>Mycosphaerellales</taxon>
        <taxon>Mycosphaerellaceae</taxon>
        <taxon>Dothistroma</taxon>
    </lineage>
</organism>
<dbReference type="PROSITE" id="PS50010">
    <property type="entry name" value="DH_2"/>
    <property type="match status" value="1"/>
</dbReference>
<dbReference type="InterPro" id="IPR057454">
    <property type="entry name" value="Bud3_C"/>
</dbReference>
<reference evidence="3 4" key="2">
    <citation type="journal article" date="2012" name="PLoS Pathog.">
        <title>Diverse lifestyles and strategies of plant pathogenesis encoded in the genomes of eighteen Dothideomycetes fungi.</title>
        <authorList>
            <person name="Ohm R.A."/>
            <person name="Feau N."/>
            <person name="Henrissat B."/>
            <person name="Schoch C.L."/>
            <person name="Horwitz B.A."/>
            <person name="Barry K.W."/>
            <person name="Condon B.J."/>
            <person name="Copeland A.C."/>
            <person name="Dhillon B."/>
            <person name="Glaser F."/>
            <person name="Hesse C.N."/>
            <person name="Kosti I."/>
            <person name="LaButti K."/>
            <person name="Lindquist E.A."/>
            <person name="Lucas S."/>
            <person name="Salamov A.A."/>
            <person name="Bradshaw R.E."/>
            <person name="Ciuffetti L."/>
            <person name="Hamelin R.C."/>
            <person name="Kema G.H.J."/>
            <person name="Lawrence C."/>
            <person name="Scott J.A."/>
            <person name="Spatafora J.W."/>
            <person name="Turgeon B.G."/>
            <person name="de Wit P.J.G.M."/>
            <person name="Zhong S."/>
            <person name="Goodwin S.B."/>
            <person name="Grigoriev I.V."/>
        </authorList>
    </citation>
    <scope>NUCLEOTIDE SEQUENCE [LARGE SCALE GENOMIC DNA]</scope>
    <source>
        <strain evidence="4">NZE10 / CBS 128990</strain>
    </source>
</reference>
<dbReference type="OMA" id="WPADINI"/>
<dbReference type="HOGENOM" id="CLU_021424_0_0_1"/>
<dbReference type="InterPro" id="IPR000219">
    <property type="entry name" value="DH_dom"/>
</dbReference>
<keyword evidence="4" id="KW-1185">Reference proteome</keyword>
<dbReference type="SUPFAM" id="SSF48065">
    <property type="entry name" value="DBL homology domain (DH-domain)"/>
    <property type="match status" value="1"/>
</dbReference>
<gene>
    <name evidence="3" type="ORF">DOTSEDRAFT_74495</name>
</gene>
<dbReference type="Gene3D" id="1.20.900.10">
    <property type="entry name" value="Dbl homology (DH) domain"/>
    <property type="match status" value="1"/>
</dbReference>
<protein>
    <recommendedName>
        <fullName evidence="2">DH domain-containing protein</fullName>
    </recommendedName>
</protein>
<dbReference type="EMBL" id="KB446543">
    <property type="protein sequence ID" value="EME40956.1"/>
    <property type="molecule type" value="Genomic_DNA"/>
</dbReference>
<dbReference type="eggNOG" id="ENOG502QVFV">
    <property type="taxonomic scope" value="Eukaryota"/>
</dbReference>
<dbReference type="InterPro" id="IPR051492">
    <property type="entry name" value="Dynamin-Rho_GEF"/>
</dbReference>
<feature type="region of interest" description="Disordered" evidence="1">
    <location>
        <begin position="793"/>
        <end position="812"/>
    </location>
</feature>
<feature type="non-terminal residue" evidence="3">
    <location>
        <position position="886"/>
    </location>
</feature>
<evidence type="ECO:0000259" key="2">
    <source>
        <dbReference type="PROSITE" id="PS50010"/>
    </source>
</evidence>
<accession>N1PI07</accession>
<dbReference type="OrthoDB" id="4066896at2759"/>
<dbReference type="Pfam" id="PF12015">
    <property type="entry name" value="Bud3_N"/>
    <property type="match status" value="1"/>
</dbReference>
<feature type="region of interest" description="Disordered" evidence="1">
    <location>
        <begin position="822"/>
        <end position="863"/>
    </location>
</feature>
<dbReference type="GO" id="GO:0005737">
    <property type="term" value="C:cytoplasm"/>
    <property type="evidence" value="ECO:0007669"/>
    <property type="project" value="TreeGrafter"/>
</dbReference>
<dbReference type="PANTHER" id="PTHR22834">
    <property type="entry name" value="NUCLEAR FUSION PROTEIN FUS2"/>
    <property type="match status" value="1"/>
</dbReference>
<dbReference type="GO" id="GO:0031991">
    <property type="term" value="P:regulation of actomyosin contractile ring contraction"/>
    <property type="evidence" value="ECO:0007669"/>
    <property type="project" value="TreeGrafter"/>
</dbReference>